<dbReference type="Proteomes" id="UP000325313">
    <property type="component" value="Unassembled WGS sequence"/>
</dbReference>
<dbReference type="EMBL" id="VDEP01000340">
    <property type="protein sequence ID" value="KAA1100557.1"/>
    <property type="molecule type" value="Genomic_DNA"/>
</dbReference>
<protein>
    <submittedName>
        <fullName evidence="2">Uncharacterized protein</fullName>
    </submittedName>
</protein>
<feature type="compositionally biased region" description="Basic and acidic residues" evidence="1">
    <location>
        <begin position="225"/>
        <end position="242"/>
    </location>
</feature>
<evidence type="ECO:0000313" key="2">
    <source>
        <dbReference type="EMBL" id="KAA1100557.1"/>
    </source>
</evidence>
<evidence type="ECO:0000313" key="3">
    <source>
        <dbReference type="Proteomes" id="UP000325313"/>
    </source>
</evidence>
<comment type="caution">
    <text evidence="2">The sequence shown here is derived from an EMBL/GenBank/DDBJ whole genome shotgun (WGS) entry which is preliminary data.</text>
</comment>
<proteinExistence type="predicted"/>
<feature type="region of interest" description="Disordered" evidence="1">
    <location>
        <begin position="191"/>
        <end position="282"/>
    </location>
</feature>
<organism evidence="2 3">
    <name type="scientific">Puccinia graminis f. sp. tritici</name>
    <dbReference type="NCBI Taxonomy" id="56615"/>
    <lineage>
        <taxon>Eukaryota</taxon>
        <taxon>Fungi</taxon>
        <taxon>Dikarya</taxon>
        <taxon>Basidiomycota</taxon>
        <taxon>Pucciniomycotina</taxon>
        <taxon>Pucciniomycetes</taxon>
        <taxon>Pucciniales</taxon>
        <taxon>Pucciniaceae</taxon>
        <taxon>Puccinia</taxon>
    </lineage>
</organism>
<dbReference type="PANTHER" id="PTHR33069:SF3">
    <property type="entry name" value="DYNEIN HEAVY CHAIN TAIL DOMAIN-CONTAINING PROTEIN"/>
    <property type="match status" value="1"/>
</dbReference>
<feature type="compositionally biased region" description="Low complexity" evidence="1">
    <location>
        <begin position="244"/>
        <end position="257"/>
    </location>
</feature>
<name>A0A5B0PG10_PUCGR</name>
<dbReference type="PANTHER" id="PTHR33069">
    <property type="entry name" value="CHROMOSOME 7, WHOLE GENOME SHOTGUN SEQUENCE-RELATED"/>
    <property type="match status" value="1"/>
</dbReference>
<gene>
    <name evidence="2" type="ORF">PGTUg99_022229</name>
</gene>
<evidence type="ECO:0000256" key="1">
    <source>
        <dbReference type="SAM" id="MobiDB-lite"/>
    </source>
</evidence>
<sequence length="493" mass="56451">MATTERNFFIRMALRHLMYSASHAQSVYDMNRDVGLTSLLAIHSRLLPLFRDLIIQLVSSLEVLDFENEPIPELSLFPKFAELQHTMEQAVSAVVSVALRPDQPDIEVDGNCKDFKIFRTSRLLEDIRELQDLNWALFEVLSELIQGPAPIDDPDTEQNPVDNQDQDIGAGWRVIDDPDPDQVWVTNPNRLGNQEWVGNQDWFGNQDWGGVQDWGDNQDGGANRDWADNHDRWEDPDQERNPGNDNANAEQANADAEQVPEDTDAQNAESSGKEESWTSKKKREMISRATLSTNFIDAMIRRCKQSDFALLHETWQAAIGDIDHALSFFCGKSPDGISRRDDIARLTRSAIALMKVTRVFYSRLSNTSTHLLPFTLPHDVSSDELEWMLWKTAPLARIIDDELFVLIREINCVNTITIWQQSIITQIVREMHKEFTVAWTFLKRYLVPLTPKAGHPSSAPFVFDDHFQDLKDQFYLACDNTIEFADKVEDPEF</sequence>
<reference evidence="2 3" key="1">
    <citation type="submission" date="2019-05" db="EMBL/GenBank/DDBJ databases">
        <title>Emergence of the Ug99 lineage of the wheat stem rust pathogen through somatic hybridization.</title>
        <authorList>
            <person name="Li F."/>
            <person name="Upadhyaya N.M."/>
            <person name="Sperschneider J."/>
            <person name="Matny O."/>
            <person name="Nguyen-Phuc H."/>
            <person name="Mago R."/>
            <person name="Raley C."/>
            <person name="Miller M.E."/>
            <person name="Silverstein K.A.T."/>
            <person name="Henningsen E."/>
            <person name="Hirsch C.D."/>
            <person name="Visser B."/>
            <person name="Pretorius Z.A."/>
            <person name="Steffenson B.J."/>
            <person name="Schwessinger B."/>
            <person name="Dodds P.N."/>
            <person name="Figueroa M."/>
        </authorList>
    </citation>
    <scope>NUCLEOTIDE SEQUENCE [LARGE SCALE GENOMIC DNA]</scope>
    <source>
        <strain evidence="2 3">Ug99</strain>
    </source>
</reference>
<feature type="region of interest" description="Disordered" evidence="1">
    <location>
        <begin position="148"/>
        <end position="172"/>
    </location>
</feature>
<accession>A0A5B0PG10</accession>
<dbReference type="AlphaFoldDB" id="A0A5B0PG10"/>